<dbReference type="InterPro" id="IPR006108">
    <property type="entry name" value="3HC_DH_C"/>
</dbReference>
<dbReference type="AlphaFoldDB" id="A0A292YKT8"/>
<proteinExistence type="inferred from homology"/>
<name>A0A292YKT8_9BACL</name>
<feature type="site" description="Important for catalytic activity" evidence="4">
    <location>
        <position position="92"/>
    </location>
</feature>
<evidence type="ECO:0000256" key="2">
    <source>
        <dbReference type="ARBA" id="ARBA00009463"/>
    </source>
</evidence>
<reference evidence="8" key="1">
    <citation type="submission" date="2017-07" db="EMBL/GenBank/DDBJ databases">
        <title>Draft genome sequence of Effusibacillus lacus strain skLN1.</title>
        <authorList>
            <person name="Watanabe M."/>
            <person name="Kojima H."/>
            <person name="Fukui M."/>
        </authorList>
    </citation>
    <scope>NUCLEOTIDE SEQUENCE [LARGE SCALE GENOMIC DNA]</scope>
    <source>
        <strain evidence="8">skLN1</strain>
    </source>
</reference>
<dbReference type="GO" id="GO:0006631">
    <property type="term" value="P:fatty acid metabolic process"/>
    <property type="evidence" value="ECO:0007669"/>
    <property type="project" value="InterPro"/>
</dbReference>
<dbReference type="Pfam" id="PF00725">
    <property type="entry name" value="3HCDH"/>
    <property type="match status" value="1"/>
</dbReference>
<dbReference type="InterPro" id="IPR022694">
    <property type="entry name" value="3-OHacyl-CoA_DH"/>
</dbReference>
<comment type="similarity">
    <text evidence="2">Belongs to the 3-hydroxyacyl-CoA dehydrogenase family.</text>
</comment>
<dbReference type="Gene3D" id="3.40.50.720">
    <property type="entry name" value="NAD(P)-binding Rossmann-like Domain"/>
    <property type="match status" value="1"/>
</dbReference>
<evidence type="ECO:0000259" key="5">
    <source>
        <dbReference type="Pfam" id="PF00725"/>
    </source>
</evidence>
<protein>
    <submittedName>
        <fullName evidence="7">3-hydroxyacyl-CoA dehydrogenase</fullName>
    </submittedName>
</protein>
<dbReference type="EMBL" id="BDUF01000029">
    <property type="protein sequence ID" value="GAX89786.1"/>
    <property type="molecule type" value="Genomic_DNA"/>
</dbReference>
<evidence type="ECO:0000259" key="6">
    <source>
        <dbReference type="Pfam" id="PF02737"/>
    </source>
</evidence>
<dbReference type="PANTHER" id="PTHR48075">
    <property type="entry name" value="3-HYDROXYACYL-COA DEHYDROGENASE FAMILY PROTEIN"/>
    <property type="match status" value="1"/>
</dbReference>
<sequence length="235" mass="26315">MSRRVEKKRITETEYKMAFARMHLTTDLAEAVGTSDFIVEAIVEKLEEKRQLFAKLDELAPKHAILATNSSTIVNSKIATATSRPDKVCNMHFFNPPLKMDLVEVVTGPETSEETARTAVKLVKKLGKTPILLRKEISGFIANRLLGAMNREALSLLEQGIATHEEIDLAAREALGHPMGPFALMDMTGLDVNYYVQLQQYEESGDPLLKPSRILQEKFEKGELGRKSGKGFYTY</sequence>
<comment type="pathway">
    <text evidence="1">Lipid metabolism; butanoate metabolism.</text>
</comment>
<dbReference type="InterPro" id="IPR036291">
    <property type="entry name" value="NAD(P)-bd_dom_sf"/>
</dbReference>
<accession>A0A292YKT8</accession>
<dbReference type="SUPFAM" id="SSF51735">
    <property type="entry name" value="NAD(P)-binding Rossmann-fold domains"/>
    <property type="match status" value="1"/>
</dbReference>
<evidence type="ECO:0000256" key="1">
    <source>
        <dbReference type="ARBA" id="ARBA00005086"/>
    </source>
</evidence>
<dbReference type="SUPFAM" id="SSF48179">
    <property type="entry name" value="6-phosphogluconate dehydrogenase C-terminal domain-like"/>
    <property type="match status" value="1"/>
</dbReference>
<dbReference type="PANTHER" id="PTHR48075:SF5">
    <property type="entry name" value="3-HYDROXYBUTYRYL-COA DEHYDROGENASE"/>
    <property type="match status" value="1"/>
</dbReference>
<dbReference type="GO" id="GO:0070403">
    <property type="term" value="F:NAD+ binding"/>
    <property type="evidence" value="ECO:0007669"/>
    <property type="project" value="InterPro"/>
</dbReference>
<keyword evidence="3" id="KW-0560">Oxidoreductase</keyword>
<dbReference type="GO" id="GO:0016616">
    <property type="term" value="F:oxidoreductase activity, acting on the CH-OH group of donors, NAD or NADP as acceptor"/>
    <property type="evidence" value="ECO:0007669"/>
    <property type="project" value="InterPro"/>
</dbReference>
<dbReference type="Gene3D" id="1.10.1040.10">
    <property type="entry name" value="N-(1-d-carboxylethyl)-l-norvaline Dehydrogenase, domain 2"/>
    <property type="match status" value="1"/>
</dbReference>
<dbReference type="Proteomes" id="UP000217785">
    <property type="component" value="Unassembled WGS sequence"/>
</dbReference>
<dbReference type="InterPro" id="IPR006176">
    <property type="entry name" value="3-OHacyl-CoA_DH_NAD-bd"/>
</dbReference>
<organism evidence="7 8">
    <name type="scientific">Effusibacillus lacus</name>
    <dbReference type="NCBI Taxonomy" id="1348429"/>
    <lineage>
        <taxon>Bacteria</taxon>
        <taxon>Bacillati</taxon>
        <taxon>Bacillota</taxon>
        <taxon>Bacilli</taxon>
        <taxon>Bacillales</taxon>
        <taxon>Alicyclobacillaceae</taxon>
        <taxon>Effusibacillus</taxon>
    </lineage>
</organism>
<feature type="domain" description="3-hydroxyacyl-CoA dehydrogenase C-terminal" evidence="5">
    <location>
        <begin position="139"/>
        <end position="235"/>
    </location>
</feature>
<feature type="domain" description="3-hydroxyacyl-CoA dehydrogenase NAD binding" evidence="6">
    <location>
        <begin position="2"/>
        <end position="135"/>
    </location>
</feature>
<dbReference type="PIRSF" id="PIRSF000105">
    <property type="entry name" value="HCDH"/>
    <property type="match status" value="1"/>
</dbReference>
<comment type="caution">
    <text evidence="7">The sequence shown here is derived from an EMBL/GenBank/DDBJ whole genome shotgun (WGS) entry which is preliminary data.</text>
</comment>
<evidence type="ECO:0000256" key="3">
    <source>
        <dbReference type="ARBA" id="ARBA00023002"/>
    </source>
</evidence>
<dbReference type="InterPro" id="IPR013328">
    <property type="entry name" value="6PGD_dom2"/>
</dbReference>
<dbReference type="Pfam" id="PF02737">
    <property type="entry name" value="3HCDH_N"/>
    <property type="match status" value="1"/>
</dbReference>
<keyword evidence="8" id="KW-1185">Reference proteome</keyword>
<evidence type="ECO:0000313" key="8">
    <source>
        <dbReference type="Proteomes" id="UP000217785"/>
    </source>
</evidence>
<evidence type="ECO:0000313" key="7">
    <source>
        <dbReference type="EMBL" id="GAX89786.1"/>
    </source>
</evidence>
<dbReference type="InterPro" id="IPR008927">
    <property type="entry name" value="6-PGluconate_DH-like_C_sf"/>
</dbReference>
<evidence type="ECO:0000256" key="4">
    <source>
        <dbReference type="PIRSR" id="PIRSR000105-1"/>
    </source>
</evidence>
<gene>
    <name evidence="7" type="ORF">EFBL_1411</name>
</gene>